<keyword evidence="9" id="KW-1185">Reference proteome</keyword>
<dbReference type="AlphaFoldDB" id="A0A4Q9VWJ3"/>
<dbReference type="GO" id="GO:0043190">
    <property type="term" value="C:ATP-binding cassette (ABC) transporter complex"/>
    <property type="evidence" value="ECO:0007669"/>
    <property type="project" value="InterPro"/>
</dbReference>
<keyword evidence="5" id="KW-1278">Translocase</keyword>
<dbReference type="InterPro" id="IPR003593">
    <property type="entry name" value="AAA+_ATPase"/>
</dbReference>
<proteinExistence type="inferred from homology"/>
<dbReference type="GO" id="GO:0015419">
    <property type="term" value="F:ABC-type sulfate transporter activity"/>
    <property type="evidence" value="ECO:0007669"/>
    <property type="project" value="InterPro"/>
</dbReference>
<evidence type="ECO:0000256" key="4">
    <source>
        <dbReference type="ARBA" id="ARBA00022840"/>
    </source>
</evidence>
<sequence length="364" mass="39799">MEIRIRDLAKDFGDFPALFGVDLDIRSGELLALLGPSGSGKTTLLRILAGLEAPTWGRVFFGDEDASATSVRERRVGFVFQHYALFRHMTVADNIAFGLTVRPKAERPSRAEIARRVQELLDLVQLPDLARRYPSQLSGGQRQRVALARALAVEPRVLFLDEPFGALDAQVRKDLRKWLREIHDRTGYTTVFVTHDQDEALELADRVVVLNKGRIEQIGTPDEIYDAPASPFVFDFIGDASRIPVTVEHGGVVVDGRRLALPVEVLGQGAATLYVRPQHWTIGAPDAPGALAATVAGTRRHGVSRRLDTTLGDGRAVEIDVPPETRVAAGDRLSLLPTRWRLFFADGAAAAVAPVRDPGRVAAS</sequence>
<dbReference type="FunFam" id="3.40.50.300:FF:000425">
    <property type="entry name" value="Probable ABC transporter, ATP-binding subunit"/>
    <property type="match status" value="1"/>
</dbReference>
<dbReference type="CDD" id="cd03296">
    <property type="entry name" value="ABC_CysA_sulfate_importer"/>
    <property type="match status" value="1"/>
</dbReference>
<keyword evidence="6" id="KW-0764">Sulfate transport</keyword>
<evidence type="ECO:0000256" key="5">
    <source>
        <dbReference type="ARBA" id="ARBA00022967"/>
    </source>
</evidence>
<protein>
    <submittedName>
        <fullName evidence="8">Sulfate/molybdate ABC transporter ATP-binding protein</fullName>
    </submittedName>
</protein>
<keyword evidence="4 8" id="KW-0067">ATP-binding</keyword>
<dbReference type="GO" id="GO:0005524">
    <property type="term" value="F:ATP binding"/>
    <property type="evidence" value="ECO:0007669"/>
    <property type="project" value="UniProtKB-KW"/>
</dbReference>
<evidence type="ECO:0000259" key="7">
    <source>
        <dbReference type="PROSITE" id="PS50893"/>
    </source>
</evidence>
<keyword evidence="2" id="KW-0813">Transport</keyword>
<dbReference type="PROSITE" id="PS00211">
    <property type="entry name" value="ABC_TRANSPORTER_1"/>
    <property type="match status" value="1"/>
</dbReference>
<dbReference type="InterPro" id="IPR050093">
    <property type="entry name" value="ABC_SmlMolc_Importer"/>
</dbReference>
<comment type="similarity">
    <text evidence="1">Belongs to the ABC transporter superfamily.</text>
</comment>
<reference evidence="8 9" key="1">
    <citation type="submission" date="2019-02" db="EMBL/GenBank/DDBJ databases">
        <title>Siculibacillus lacustris gen. nov., sp. nov., a new rosette-forming bacterium isolated from a freshwater crater lake (Lake St. Ana, Romania).</title>
        <authorList>
            <person name="Felfoldi T."/>
            <person name="Marton Z."/>
            <person name="Szabo A."/>
            <person name="Mentes A."/>
            <person name="Boka K."/>
            <person name="Marialigeti K."/>
            <person name="Mathe I."/>
            <person name="Koncz M."/>
            <person name="Schumann P."/>
            <person name="Toth E."/>
        </authorList>
    </citation>
    <scope>NUCLEOTIDE SEQUENCE [LARGE SCALE GENOMIC DNA]</scope>
    <source>
        <strain evidence="8 9">SA-279</strain>
    </source>
</reference>
<accession>A0A4Q9VWJ3</accession>
<keyword evidence="3" id="KW-0547">Nucleotide-binding</keyword>
<dbReference type="OrthoDB" id="9802264at2"/>
<organism evidence="8 9">
    <name type="scientific">Siculibacillus lacustris</name>
    <dbReference type="NCBI Taxonomy" id="1549641"/>
    <lineage>
        <taxon>Bacteria</taxon>
        <taxon>Pseudomonadati</taxon>
        <taxon>Pseudomonadota</taxon>
        <taxon>Alphaproteobacteria</taxon>
        <taxon>Hyphomicrobiales</taxon>
        <taxon>Ancalomicrobiaceae</taxon>
        <taxon>Siculibacillus</taxon>
    </lineage>
</organism>
<evidence type="ECO:0000256" key="1">
    <source>
        <dbReference type="ARBA" id="ARBA00005417"/>
    </source>
</evidence>
<evidence type="ECO:0000313" key="9">
    <source>
        <dbReference type="Proteomes" id="UP000292781"/>
    </source>
</evidence>
<evidence type="ECO:0000256" key="3">
    <source>
        <dbReference type="ARBA" id="ARBA00022741"/>
    </source>
</evidence>
<dbReference type="RefSeq" id="WP_131305871.1">
    <property type="nucleotide sequence ID" value="NZ_SJFN01000003.1"/>
</dbReference>
<evidence type="ECO:0000256" key="6">
    <source>
        <dbReference type="ARBA" id="ARBA00023032"/>
    </source>
</evidence>
<feature type="domain" description="ABC transporter" evidence="7">
    <location>
        <begin position="3"/>
        <end position="237"/>
    </location>
</feature>
<dbReference type="InterPro" id="IPR017871">
    <property type="entry name" value="ABC_transporter-like_CS"/>
</dbReference>
<dbReference type="GO" id="GO:0016887">
    <property type="term" value="F:ATP hydrolysis activity"/>
    <property type="evidence" value="ECO:0007669"/>
    <property type="project" value="InterPro"/>
</dbReference>
<evidence type="ECO:0000313" key="8">
    <source>
        <dbReference type="EMBL" id="TBW40692.1"/>
    </source>
</evidence>
<dbReference type="InterPro" id="IPR027417">
    <property type="entry name" value="P-loop_NTPase"/>
</dbReference>
<dbReference type="Proteomes" id="UP000292781">
    <property type="component" value="Unassembled WGS sequence"/>
</dbReference>
<dbReference type="SUPFAM" id="SSF50331">
    <property type="entry name" value="MOP-like"/>
    <property type="match status" value="1"/>
</dbReference>
<dbReference type="PANTHER" id="PTHR42781:SF4">
    <property type="entry name" value="SPERMIDINE_PUTRESCINE IMPORT ATP-BINDING PROTEIN POTA"/>
    <property type="match status" value="1"/>
</dbReference>
<dbReference type="GO" id="GO:0015697">
    <property type="term" value="P:quaternary ammonium group transport"/>
    <property type="evidence" value="ECO:0007669"/>
    <property type="project" value="UniProtKB-ARBA"/>
</dbReference>
<dbReference type="SMART" id="SM00382">
    <property type="entry name" value="AAA"/>
    <property type="match status" value="1"/>
</dbReference>
<dbReference type="SUPFAM" id="SSF52540">
    <property type="entry name" value="P-loop containing nucleoside triphosphate hydrolases"/>
    <property type="match status" value="1"/>
</dbReference>
<gene>
    <name evidence="8" type="ORF">EYW49_02885</name>
</gene>
<dbReference type="Gene3D" id="3.40.50.300">
    <property type="entry name" value="P-loop containing nucleotide triphosphate hydrolases"/>
    <property type="match status" value="1"/>
</dbReference>
<dbReference type="NCBIfam" id="TIGR00968">
    <property type="entry name" value="3a0106s01"/>
    <property type="match status" value="1"/>
</dbReference>
<dbReference type="Pfam" id="PF00005">
    <property type="entry name" value="ABC_tran"/>
    <property type="match status" value="1"/>
</dbReference>
<dbReference type="PROSITE" id="PS50893">
    <property type="entry name" value="ABC_TRANSPORTER_2"/>
    <property type="match status" value="1"/>
</dbReference>
<name>A0A4Q9VWJ3_9HYPH</name>
<dbReference type="InterPro" id="IPR008995">
    <property type="entry name" value="Mo/tungstate-bd_C_term_dom"/>
</dbReference>
<comment type="caution">
    <text evidence="8">The sequence shown here is derived from an EMBL/GenBank/DDBJ whole genome shotgun (WGS) entry which is preliminary data.</text>
</comment>
<evidence type="ECO:0000256" key="2">
    <source>
        <dbReference type="ARBA" id="ARBA00022448"/>
    </source>
</evidence>
<dbReference type="EMBL" id="SJFN01000003">
    <property type="protein sequence ID" value="TBW40692.1"/>
    <property type="molecule type" value="Genomic_DNA"/>
</dbReference>
<dbReference type="PANTHER" id="PTHR42781">
    <property type="entry name" value="SPERMIDINE/PUTRESCINE IMPORT ATP-BINDING PROTEIN POTA"/>
    <property type="match status" value="1"/>
</dbReference>
<dbReference type="InterPro" id="IPR005666">
    <property type="entry name" value="Sulph_transpt1"/>
</dbReference>
<dbReference type="InterPro" id="IPR003439">
    <property type="entry name" value="ABC_transporter-like_ATP-bd"/>
</dbReference>